<dbReference type="InterPro" id="IPR013094">
    <property type="entry name" value="AB_hydrolase_3"/>
</dbReference>
<dbReference type="GO" id="GO:0016787">
    <property type="term" value="F:hydrolase activity"/>
    <property type="evidence" value="ECO:0007669"/>
    <property type="project" value="UniProtKB-KW"/>
</dbReference>
<dbReference type="HOGENOM" id="CLU_012494_6_1_1"/>
<protein>
    <submittedName>
        <fullName evidence="3">Putative alpha beta domain protein</fullName>
    </submittedName>
</protein>
<evidence type="ECO:0000313" key="3">
    <source>
        <dbReference type="EMBL" id="EMR66387.1"/>
    </source>
</evidence>
<evidence type="ECO:0000256" key="1">
    <source>
        <dbReference type="ARBA" id="ARBA00022801"/>
    </source>
</evidence>
<evidence type="ECO:0000313" key="4">
    <source>
        <dbReference type="Proteomes" id="UP000012174"/>
    </source>
</evidence>
<dbReference type="EMBL" id="KB706658">
    <property type="protein sequence ID" value="EMR66387.1"/>
    <property type="molecule type" value="Genomic_DNA"/>
</dbReference>
<dbReference type="PANTHER" id="PTHR48081:SF8">
    <property type="entry name" value="ALPHA_BETA HYDROLASE FOLD-3 DOMAIN-CONTAINING PROTEIN-RELATED"/>
    <property type="match status" value="1"/>
</dbReference>
<dbReference type="OMA" id="CELHIWP"/>
<dbReference type="STRING" id="1287681.M7SQ80"/>
<name>M7SQ80_EUTLA</name>
<feature type="domain" description="Alpha/beta hydrolase fold-3" evidence="2">
    <location>
        <begin position="93"/>
        <end position="300"/>
    </location>
</feature>
<dbReference type="eggNOG" id="KOG1515">
    <property type="taxonomic scope" value="Eukaryota"/>
</dbReference>
<reference evidence="4" key="1">
    <citation type="journal article" date="2013" name="Genome Announc.">
        <title>Draft genome sequence of the grapevine dieback fungus Eutypa lata UCR-EL1.</title>
        <authorList>
            <person name="Blanco-Ulate B."/>
            <person name="Rolshausen P.E."/>
            <person name="Cantu D."/>
        </authorList>
    </citation>
    <scope>NUCLEOTIDE SEQUENCE [LARGE SCALE GENOMIC DNA]</scope>
    <source>
        <strain evidence="4">UCR-EL1</strain>
    </source>
</reference>
<dbReference type="AlphaFoldDB" id="M7SQ80"/>
<keyword evidence="1" id="KW-0378">Hydrolase</keyword>
<dbReference type="InterPro" id="IPR029058">
    <property type="entry name" value="AB_hydrolase_fold"/>
</dbReference>
<gene>
    <name evidence="3" type="ORF">UCREL1_6632</name>
</gene>
<dbReference type="KEGG" id="ela:UCREL1_6632"/>
<sequence length="327" mass="35122">MAAFEVPRRPAYDPLLVSVMEASKDMFPEKLDVPFARAMGEQLDFGPKQVIDALPHLKHSEYSAPGLEADDGDVLLSVFSPIAPTSTSLPAVYFIHGGGQVSGDRFAALSVVMEWFESIDITFVSVEYHLAPEHRAPAALHDSYAGLLWLVAHAEDLGVDTSKIIICGGSGGAPIAAGTSMLCTRHAKPFPLAQMILTPMLDDRDCTVSSKQFARDGPWCGTTNRMAWDCVLGDSRGSAGVDELVAPGRATDLVGMPPTFVDAGACEVFRDEAVAFASNLWKSGVNAELHVWPGAFHGFDMLGFATSLAQASRNAKKNWIRRVLTVS</sequence>
<keyword evidence="4" id="KW-1185">Reference proteome</keyword>
<dbReference type="SUPFAM" id="SSF53474">
    <property type="entry name" value="alpha/beta-Hydrolases"/>
    <property type="match status" value="1"/>
</dbReference>
<dbReference type="PANTHER" id="PTHR48081">
    <property type="entry name" value="AB HYDROLASE SUPERFAMILY PROTEIN C4A8.06C"/>
    <property type="match status" value="1"/>
</dbReference>
<proteinExistence type="predicted"/>
<dbReference type="InterPro" id="IPR050300">
    <property type="entry name" value="GDXG_lipolytic_enzyme"/>
</dbReference>
<dbReference type="Gene3D" id="3.40.50.1820">
    <property type="entry name" value="alpha/beta hydrolase"/>
    <property type="match status" value="1"/>
</dbReference>
<accession>M7SQ80</accession>
<dbReference type="Pfam" id="PF07859">
    <property type="entry name" value="Abhydrolase_3"/>
    <property type="match status" value="1"/>
</dbReference>
<evidence type="ECO:0000259" key="2">
    <source>
        <dbReference type="Pfam" id="PF07859"/>
    </source>
</evidence>
<dbReference type="OrthoDB" id="433474at2759"/>
<dbReference type="Proteomes" id="UP000012174">
    <property type="component" value="Unassembled WGS sequence"/>
</dbReference>
<organism evidence="3 4">
    <name type="scientific">Eutypa lata (strain UCR-EL1)</name>
    <name type="common">Grapevine dieback disease fungus</name>
    <name type="synonym">Eutypa armeniacae</name>
    <dbReference type="NCBI Taxonomy" id="1287681"/>
    <lineage>
        <taxon>Eukaryota</taxon>
        <taxon>Fungi</taxon>
        <taxon>Dikarya</taxon>
        <taxon>Ascomycota</taxon>
        <taxon>Pezizomycotina</taxon>
        <taxon>Sordariomycetes</taxon>
        <taxon>Xylariomycetidae</taxon>
        <taxon>Xylariales</taxon>
        <taxon>Diatrypaceae</taxon>
        <taxon>Eutypa</taxon>
    </lineage>
</organism>